<organism evidence="1 2">
    <name type="scientific">Sinorhizobium phage phiM7</name>
    <dbReference type="NCBI Taxonomy" id="1647403"/>
    <lineage>
        <taxon>Viruses</taxon>
        <taxon>Duplodnaviria</taxon>
        <taxon>Heunggongvirae</taxon>
        <taxon>Uroviricota</taxon>
        <taxon>Caudoviricetes</taxon>
        <taxon>Emdodecavirus</taxon>
        <taxon>Emdodecavirus M7</taxon>
    </lineage>
</organism>
<protein>
    <submittedName>
        <fullName evidence="1">Uncharacterized protein</fullName>
    </submittedName>
</protein>
<accession>A0A0F6WBR0</accession>
<keyword evidence="2" id="KW-1185">Reference proteome</keyword>
<name>A0A0F6WBR0_9CAUD</name>
<sequence>MSVVVVVENPTPSVVMLSSESSSFVETATETYVISVMGSDEVSFITAHEQGPAGPANDPVNVDLSLLFENALI</sequence>
<evidence type="ECO:0000313" key="2">
    <source>
        <dbReference type="Proteomes" id="UP000221947"/>
    </source>
</evidence>
<reference evidence="1 2" key="1">
    <citation type="submission" date="2015-04" db="EMBL/GenBank/DDBJ databases">
        <authorList>
            <person name="Schouten J.T."/>
            <person name="Crockett J.T."/>
            <person name="Hodson T.S."/>
            <person name="Hyde J.R."/>
            <person name="Smith T.A."/>
            <person name="Merrill B.D."/>
            <person name="Crook M.B."/>
            <person name="Griffitts J.S."/>
            <person name="Burnett S.H."/>
            <person name="Grose J.H."/>
            <person name="Breakwell D.P."/>
        </authorList>
    </citation>
    <scope>NUCLEOTIDE SEQUENCE [LARGE SCALE GENOMIC DNA]</scope>
</reference>
<dbReference type="Proteomes" id="UP000221947">
    <property type="component" value="Segment"/>
</dbReference>
<evidence type="ECO:0000313" key="1">
    <source>
        <dbReference type="EMBL" id="AKF12624.1"/>
    </source>
</evidence>
<dbReference type="EMBL" id="KR052480">
    <property type="protein sequence ID" value="AKF12624.1"/>
    <property type="molecule type" value="Genomic_DNA"/>
</dbReference>
<proteinExistence type="predicted"/>
<gene>
    <name evidence="1" type="ORF">PHIM7_76</name>
</gene>